<dbReference type="SMART" id="SM00282">
    <property type="entry name" value="LamG"/>
    <property type="match status" value="2"/>
</dbReference>
<dbReference type="PANTHER" id="PTHR47635:SF2">
    <property type="entry name" value="LAMG-LIKE JELLYROLL FOLD DOMAIN-CONTAINING PROTEIN"/>
    <property type="match status" value="1"/>
</dbReference>
<dbReference type="Proteomes" id="UP000223913">
    <property type="component" value="Unassembled WGS sequence"/>
</dbReference>
<dbReference type="GO" id="GO:0004553">
    <property type="term" value="F:hydrolase activity, hydrolyzing O-glycosyl compounds"/>
    <property type="evidence" value="ECO:0007669"/>
    <property type="project" value="UniProtKB-ARBA"/>
</dbReference>
<reference evidence="6 7" key="1">
    <citation type="submission" date="2017-10" db="EMBL/GenBank/DDBJ databases">
        <title>The draft genome sequence of Lewinella nigricans NBRC 102662.</title>
        <authorList>
            <person name="Wang K."/>
        </authorList>
    </citation>
    <scope>NUCLEOTIDE SEQUENCE [LARGE SCALE GENOMIC DNA]</scope>
    <source>
        <strain evidence="6 7">NBRC 102662</strain>
    </source>
</reference>
<feature type="domain" description="LamG-like jellyroll fold" evidence="5">
    <location>
        <begin position="90"/>
        <end position="228"/>
    </location>
</feature>
<keyword evidence="1 3" id="KW-0732">Signal</keyword>
<organism evidence="6 7">
    <name type="scientific">Flavilitoribacter nigricans (strain ATCC 23147 / DSM 23189 / NBRC 102662 / NCIMB 1420 / SS-2)</name>
    <name type="common">Lewinella nigricans</name>
    <dbReference type="NCBI Taxonomy" id="1122177"/>
    <lineage>
        <taxon>Bacteria</taxon>
        <taxon>Pseudomonadati</taxon>
        <taxon>Bacteroidota</taxon>
        <taxon>Saprospiria</taxon>
        <taxon>Saprospirales</taxon>
        <taxon>Lewinellaceae</taxon>
        <taxon>Flavilitoribacter</taxon>
    </lineage>
</organism>
<dbReference type="InterPro" id="IPR006558">
    <property type="entry name" value="LamG-like"/>
</dbReference>
<accession>A0A2D0NGE5</accession>
<dbReference type="NCBIfam" id="TIGR04183">
    <property type="entry name" value="Por_Secre_tail"/>
    <property type="match status" value="1"/>
</dbReference>
<dbReference type="InterPro" id="IPR013320">
    <property type="entry name" value="ConA-like_dom_sf"/>
</dbReference>
<dbReference type="Pfam" id="PF13385">
    <property type="entry name" value="Laminin_G_3"/>
    <property type="match status" value="2"/>
</dbReference>
<dbReference type="Gene3D" id="2.60.120.200">
    <property type="match status" value="2"/>
</dbReference>
<dbReference type="SMART" id="SM00560">
    <property type="entry name" value="LamGL"/>
    <property type="match status" value="2"/>
</dbReference>
<dbReference type="PANTHER" id="PTHR47635">
    <property type="entry name" value="CUB DOMAIN-CONTAINING PROTEIN"/>
    <property type="match status" value="1"/>
</dbReference>
<dbReference type="InterPro" id="IPR026444">
    <property type="entry name" value="Secre_tail"/>
</dbReference>
<feature type="signal peptide" evidence="3">
    <location>
        <begin position="1"/>
        <end position="23"/>
    </location>
</feature>
<evidence type="ECO:0000256" key="3">
    <source>
        <dbReference type="SAM" id="SignalP"/>
    </source>
</evidence>
<sequence length="561" mass="62644">MLKPLRFLLLLTFWYAFLPGSQGQSPGDFLQLDLNFTNGSLLDASPNMTVGTGVNLSSAIGVEGEANSAFQFNGTTSFIDLGTDNRGITNQLTMSAWVKTTSLKRQVVLAKYDVNDDAGYSLSVQEGLASMEGRDGSGFFHQILLDNYLINDDRWHHIIGIIDQNHWRLYVDCQLVNELITTTEAPLLTTTDSLTIGKLSVPNNDNDSRFFDGQIDNVKLYNTALRVEQLPLISDYSCADCEMDLNAGLIAYYPLDGDGLDQSGNELHGTVGGALPTQNQLGEEERAMRFDGVDDYILVANNDLLNFGTGEFAVSLWAQSDNPSNGPQMLIQKGVSGNIEVNPHFFIRLNDFLTPLQVMGTVTDGYPPASSIGIQNSPFADRNWHHIVFQRTATYLELWVDGELAASEADTQFRNVSGSGNLIIGAQNPWDFGGNYPYIHSHLNGRLDEIRIYNRALCGDDILALGDMVSRTEPLPLEVGEVKLYPNPVSDWLTIQLDFKQRQRTRLRLIDLNGRILWQEQWQGSREQLRKNLADLPAGMYTLQLYLTDHQLLRGYRFVKL</sequence>
<dbReference type="Pfam" id="PF18962">
    <property type="entry name" value="Por_Secre_tail"/>
    <property type="match status" value="1"/>
</dbReference>
<evidence type="ECO:0000259" key="4">
    <source>
        <dbReference type="SMART" id="SM00282"/>
    </source>
</evidence>
<dbReference type="SUPFAM" id="SSF49899">
    <property type="entry name" value="Concanavalin A-like lectins/glucanases"/>
    <property type="match status" value="2"/>
</dbReference>
<proteinExistence type="predicted"/>
<dbReference type="RefSeq" id="WP_099149021.1">
    <property type="nucleotide sequence ID" value="NZ_PDUD01000009.1"/>
</dbReference>
<dbReference type="OrthoDB" id="1490335at2"/>
<feature type="domain" description="LamG-like jellyroll fold" evidence="5">
    <location>
        <begin position="310"/>
        <end position="460"/>
    </location>
</feature>
<dbReference type="AlphaFoldDB" id="A0A2D0NGE5"/>
<name>A0A2D0NGE5_FLAN2</name>
<dbReference type="CDD" id="cd00110">
    <property type="entry name" value="LamG"/>
    <property type="match status" value="1"/>
</dbReference>
<keyword evidence="2" id="KW-1015">Disulfide bond</keyword>
<evidence type="ECO:0000313" key="6">
    <source>
        <dbReference type="EMBL" id="PHN07572.1"/>
    </source>
</evidence>
<evidence type="ECO:0000313" key="7">
    <source>
        <dbReference type="Proteomes" id="UP000223913"/>
    </source>
</evidence>
<evidence type="ECO:0000256" key="2">
    <source>
        <dbReference type="ARBA" id="ARBA00023157"/>
    </source>
</evidence>
<comment type="caution">
    <text evidence="6">The sequence shown here is derived from an EMBL/GenBank/DDBJ whole genome shotgun (WGS) entry which is preliminary data.</text>
</comment>
<protein>
    <recommendedName>
        <fullName evidence="8">LamG-like jellyroll fold domain-containing protein</fullName>
    </recommendedName>
</protein>
<dbReference type="EMBL" id="PDUD01000009">
    <property type="protein sequence ID" value="PHN07572.1"/>
    <property type="molecule type" value="Genomic_DNA"/>
</dbReference>
<evidence type="ECO:0000259" key="5">
    <source>
        <dbReference type="SMART" id="SM00560"/>
    </source>
</evidence>
<evidence type="ECO:0008006" key="8">
    <source>
        <dbReference type="Google" id="ProtNLM"/>
    </source>
</evidence>
<evidence type="ECO:0000256" key="1">
    <source>
        <dbReference type="ARBA" id="ARBA00022729"/>
    </source>
</evidence>
<gene>
    <name evidence="6" type="ORF">CRP01_05580</name>
</gene>
<dbReference type="InterPro" id="IPR001791">
    <property type="entry name" value="Laminin_G"/>
</dbReference>
<feature type="domain" description="Laminin G" evidence="4">
    <location>
        <begin position="306"/>
        <end position="455"/>
    </location>
</feature>
<keyword evidence="7" id="KW-1185">Reference proteome</keyword>
<feature type="domain" description="Laminin G" evidence="4">
    <location>
        <begin position="90"/>
        <end position="223"/>
    </location>
</feature>
<dbReference type="GO" id="GO:0005975">
    <property type="term" value="P:carbohydrate metabolic process"/>
    <property type="evidence" value="ECO:0007669"/>
    <property type="project" value="UniProtKB-ARBA"/>
</dbReference>
<feature type="chain" id="PRO_5013333888" description="LamG-like jellyroll fold domain-containing protein" evidence="3">
    <location>
        <begin position="24"/>
        <end position="561"/>
    </location>
</feature>